<protein>
    <recommendedName>
        <fullName evidence="5">Ankyrin</fullName>
    </recommendedName>
</protein>
<reference evidence="4" key="1">
    <citation type="submission" date="2023-07" db="EMBL/GenBank/DDBJ databases">
        <title>Molecular identification of indigenous halophilic bacteria isolated from red sea cost, biodegradation of synthetic dyes and assessment of degraded metabolite toxicity.</title>
        <authorList>
            <person name="Chaieb K."/>
            <person name="Altayb H.N."/>
        </authorList>
    </citation>
    <scope>NUCLEOTIDE SEQUENCE [LARGE SCALE GENOMIC DNA]</scope>
    <source>
        <strain evidence="4">K20</strain>
    </source>
</reference>
<evidence type="ECO:0008006" key="5">
    <source>
        <dbReference type="Google" id="ProtNLM"/>
    </source>
</evidence>
<evidence type="ECO:0000313" key="4">
    <source>
        <dbReference type="Proteomes" id="UP001199044"/>
    </source>
</evidence>
<keyword evidence="2" id="KW-0472">Membrane</keyword>
<dbReference type="Gene3D" id="1.25.40.20">
    <property type="entry name" value="Ankyrin repeat-containing domain"/>
    <property type="match status" value="2"/>
</dbReference>
<gene>
    <name evidence="3" type="ORF">LDJ79_04865</name>
</gene>
<sequence length="412" mass="45489">MGLNIRFFITVIISGAIGYGISASLHTAPDTTAPPHNRPSDIAQNSETDSSGLTLADIAQFHCSVPLQQEKIEQQDSLAKEAVVTSEKNASAEHHLRGMDIIASALSQYGYRAESLTPQQWRNFVAEQSTDYWTAELDAGSELLNLAVIKQNTPMIKRLLTNHVDVESTTLLGTSPFQTAAKYANLDDFKLMVGKVKNLNDERYDRLIKWIKKENQPSLAQAKIQYLFNQGYVFDNMNLQVLPLLSYRENLTTPELVNALSNINPNAPILNGRNVMLTKMIVEGANDDTVTSILPYFDAENLSREVSASLLISSVLSNRIQHSSTIRALIAKGVDVNAYNYGSPSILMSSILAVQRAKSDAEFEMQKQKIAALIQAGADRKYIDNQGNSALSILGKITAKPEYKQQIRALLD</sequence>
<dbReference type="InterPro" id="IPR036770">
    <property type="entry name" value="Ankyrin_rpt-contain_sf"/>
</dbReference>
<name>A0ABS7YJ88_9VIBR</name>
<keyword evidence="2" id="KW-1133">Transmembrane helix</keyword>
<dbReference type="EMBL" id="JAIWIU010000027">
    <property type="protein sequence ID" value="MCA2015433.1"/>
    <property type="molecule type" value="Genomic_DNA"/>
</dbReference>
<dbReference type="Proteomes" id="UP001199044">
    <property type="component" value="Unassembled WGS sequence"/>
</dbReference>
<feature type="transmembrane region" description="Helical" evidence="2">
    <location>
        <begin position="7"/>
        <end position="25"/>
    </location>
</feature>
<proteinExistence type="predicted"/>
<dbReference type="SUPFAM" id="SSF48403">
    <property type="entry name" value="Ankyrin repeat"/>
    <property type="match status" value="1"/>
</dbReference>
<dbReference type="RefSeq" id="WP_225249781.1">
    <property type="nucleotide sequence ID" value="NZ_JAIWIU010000027.1"/>
</dbReference>
<evidence type="ECO:0000313" key="3">
    <source>
        <dbReference type="EMBL" id="MCA2015433.1"/>
    </source>
</evidence>
<keyword evidence="4" id="KW-1185">Reference proteome</keyword>
<evidence type="ECO:0000256" key="2">
    <source>
        <dbReference type="SAM" id="Phobius"/>
    </source>
</evidence>
<comment type="caution">
    <text evidence="3">The sequence shown here is derived from an EMBL/GenBank/DDBJ whole genome shotgun (WGS) entry which is preliminary data.</text>
</comment>
<organism evidence="3 4">
    <name type="scientific">Vibrio tritonius</name>
    <dbReference type="NCBI Taxonomy" id="1435069"/>
    <lineage>
        <taxon>Bacteria</taxon>
        <taxon>Pseudomonadati</taxon>
        <taxon>Pseudomonadota</taxon>
        <taxon>Gammaproteobacteria</taxon>
        <taxon>Vibrionales</taxon>
        <taxon>Vibrionaceae</taxon>
        <taxon>Vibrio</taxon>
    </lineage>
</organism>
<keyword evidence="2" id="KW-0812">Transmembrane</keyword>
<feature type="region of interest" description="Disordered" evidence="1">
    <location>
        <begin position="29"/>
        <end position="49"/>
    </location>
</feature>
<accession>A0ABS7YJ88</accession>
<evidence type="ECO:0000256" key="1">
    <source>
        <dbReference type="SAM" id="MobiDB-lite"/>
    </source>
</evidence>